<evidence type="ECO:0000313" key="1">
    <source>
        <dbReference type="EMBL" id="KAF2685504.1"/>
    </source>
</evidence>
<dbReference type="Proteomes" id="UP000799291">
    <property type="component" value="Unassembled WGS sequence"/>
</dbReference>
<sequence>MEGKRKDWMEVAAGRCRRREPEERIGGLLSGVAAALRKPGVNFEIRGLSSYHAKDGVASRHTRPGSLSTAADTYSTTRARISLLISARRLTHIVRAVPQPSRSPPSSCLLCTTRCG</sequence>
<evidence type="ECO:0000313" key="2">
    <source>
        <dbReference type="Proteomes" id="UP000799291"/>
    </source>
</evidence>
<name>A0A6G1J4P1_9PLEO</name>
<keyword evidence="2" id="KW-1185">Reference proteome</keyword>
<protein>
    <submittedName>
        <fullName evidence="1">Uncharacterized protein</fullName>
    </submittedName>
</protein>
<gene>
    <name evidence="1" type="ORF">K458DRAFT_13174</name>
</gene>
<dbReference type="EMBL" id="MU005578">
    <property type="protein sequence ID" value="KAF2685504.1"/>
    <property type="molecule type" value="Genomic_DNA"/>
</dbReference>
<proteinExistence type="predicted"/>
<reference evidence="1" key="1">
    <citation type="journal article" date="2020" name="Stud. Mycol.">
        <title>101 Dothideomycetes genomes: a test case for predicting lifestyles and emergence of pathogens.</title>
        <authorList>
            <person name="Haridas S."/>
            <person name="Albert R."/>
            <person name="Binder M."/>
            <person name="Bloem J."/>
            <person name="Labutti K."/>
            <person name="Salamov A."/>
            <person name="Andreopoulos B."/>
            <person name="Baker S."/>
            <person name="Barry K."/>
            <person name="Bills G."/>
            <person name="Bluhm B."/>
            <person name="Cannon C."/>
            <person name="Castanera R."/>
            <person name="Culley D."/>
            <person name="Daum C."/>
            <person name="Ezra D."/>
            <person name="Gonzalez J."/>
            <person name="Henrissat B."/>
            <person name="Kuo A."/>
            <person name="Liang C."/>
            <person name="Lipzen A."/>
            <person name="Lutzoni F."/>
            <person name="Magnuson J."/>
            <person name="Mondo S."/>
            <person name="Nolan M."/>
            <person name="Ohm R."/>
            <person name="Pangilinan J."/>
            <person name="Park H.-J."/>
            <person name="Ramirez L."/>
            <person name="Alfaro M."/>
            <person name="Sun H."/>
            <person name="Tritt A."/>
            <person name="Yoshinaga Y."/>
            <person name="Zwiers L.-H."/>
            <person name="Turgeon B."/>
            <person name="Goodwin S."/>
            <person name="Spatafora J."/>
            <person name="Crous P."/>
            <person name="Grigoriev I."/>
        </authorList>
    </citation>
    <scope>NUCLEOTIDE SEQUENCE</scope>
    <source>
        <strain evidence="1">CBS 122367</strain>
    </source>
</reference>
<accession>A0A6G1J4P1</accession>
<organism evidence="1 2">
    <name type="scientific">Lentithecium fluviatile CBS 122367</name>
    <dbReference type="NCBI Taxonomy" id="1168545"/>
    <lineage>
        <taxon>Eukaryota</taxon>
        <taxon>Fungi</taxon>
        <taxon>Dikarya</taxon>
        <taxon>Ascomycota</taxon>
        <taxon>Pezizomycotina</taxon>
        <taxon>Dothideomycetes</taxon>
        <taxon>Pleosporomycetidae</taxon>
        <taxon>Pleosporales</taxon>
        <taxon>Massarineae</taxon>
        <taxon>Lentitheciaceae</taxon>
        <taxon>Lentithecium</taxon>
    </lineage>
</organism>
<dbReference type="AlphaFoldDB" id="A0A6G1J4P1"/>